<protein>
    <submittedName>
        <fullName evidence="1">Uncharacterized protein</fullName>
    </submittedName>
</protein>
<evidence type="ECO:0000313" key="2">
    <source>
        <dbReference type="Proteomes" id="UP000231279"/>
    </source>
</evidence>
<reference evidence="2" key="1">
    <citation type="journal article" date="2018" name="Gigascience">
        <title>Genome assembly of the Pink Ipe (Handroanthus impetiginosus, Bignoniaceae), a highly valued, ecologically keystone Neotropical timber forest tree.</title>
        <authorList>
            <person name="Silva-Junior O.B."/>
            <person name="Grattapaglia D."/>
            <person name="Novaes E."/>
            <person name="Collevatti R.G."/>
        </authorList>
    </citation>
    <scope>NUCLEOTIDE SEQUENCE [LARGE SCALE GENOMIC DNA]</scope>
    <source>
        <strain evidence="2">cv. UFG-1</strain>
    </source>
</reference>
<evidence type="ECO:0000313" key="1">
    <source>
        <dbReference type="EMBL" id="PIN09169.1"/>
    </source>
</evidence>
<organism evidence="1 2">
    <name type="scientific">Handroanthus impetiginosus</name>
    <dbReference type="NCBI Taxonomy" id="429701"/>
    <lineage>
        <taxon>Eukaryota</taxon>
        <taxon>Viridiplantae</taxon>
        <taxon>Streptophyta</taxon>
        <taxon>Embryophyta</taxon>
        <taxon>Tracheophyta</taxon>
        <taxon>Spermatophyta</taxon>
        <taxon>Magnoliopsida</taxon>
        <taxon>eudicotyledons</taxon>
        <taxon>Gunneridae</taxon>
        <taxon>Pentapetalae</taxon>
        <taxon>asterids</taxon>
        <taxon>lamiids</taxon>
        <taxon>Lamiales</taxon>
        <taxon>Bignoniaceae</taxon>
        <taxon>Crescentiina</taxon>
        <taxon>Tabebuia alliance</taxon>
        <taxon>Handroanthus</taxon>
    </lineage>
</organism>
<keyword evidence="2" id="KW-1185">Reference proteome</keyword>
<accession>A0A2G9GV57</accession>
<proteinExistence type="predicted"/>
<name>A0A2G9GV57_9LAMI</name>
<comment type="caution">
    <text evidence="1">The sequence shown here is derived from an EMBL/GenBank/DDBJ whole genome shotgun (WGS) entry which is preliminary data.</text>
</comment>
<dbReference type="OrthoDB" id="1750859at2759"/>
<dbReference type="AlphaFoldDB" id="A0A2G9GV57"/>
<dbReference type="EMBL" id="NKXS01003593">
    <property type="protein sequence ID" value="PIN09169.1"/>
    <property type="molecule type" value="Genomic_DNA"/>
</dbReference>
<dbReference type="Proteomes" id="UP000231279">
    <property type="component" value="Unassembled WGS sequence"/>
</dbReference>
<gene>
    <name evidence="1" type="ORF">CDL12_18251</name>
</gene>
<sequence length="92" mass="10648">MLKDEIHTFKQREFETLSGAKDRSKRLLRNCPNHGVSTYAQAHTFYYGLKDTSKQMLDFLRGGSFLFGTTIKLHNLLNQSATNPAREKNERK</sequence>